<evidence type="ECO:0000256" key="2">
    <source>
        <dbReference type="ARBA" id="ARBA00022490"/>
    </source>
</evidence>
<dbReference type="Proteomes" id="UP000663824">
    <property type="component" value="Unassembled WGS sequence"/>
</dbReference>
<proteinExistence type="predicted"/>
<dbReference type="PANTHER" id="PTHR10901:SF6">
    <property type="entry name" value="TROPOMODULIN, ISOFORM N"/>
    <property type="match status" value="1"/>
</dbReference>
<accession>A0A816XXR4</accession>
<keyword evidence="2" id="KW-0963">Cytoplasm</keyword>
<evidence type="ECO:0000256" key="3">
    <source>
        <dbReference type="ARBA" id="ARBA00023212"/>
    </source>
</evidence>
<keyword evidence="3" id="KW-0206">Cytoskeleton</keyword>
<name>A0A816XXR4_9BILA</name>
<dbReference type="GO" id="GO:0007015">
    <property type="term" value="P:actin filament organization"/>
    <property type="evidence" value="ECO:0007669"/>
    <property type="project" value="TreeGrafter"/>
</dbReference>
<dbReference type="SUPFAM" id="SSF52047">
    <property type="entry name" value="RNI-like"/>
    <property type="match status" value="1"/>
</dbReference>
<protein>
    <recommendedName>
        <fullName evidence="6">Tropomodulin</fullName>
    </recommendedName>
</protein>
<organism evidence="4 5">
    <name type="scientific">Rotaria magnacalcarata</name>
    <dbReference type="NCBI Taxonomy" id="392030"/>
    <lineage>
        <taxon>Eukaryota</taxon>
        <taxon>Metazoa</taxon>
        <taxon>Spiralia</taxon>
        <taxon>Gnathifera</taxon>
        <taxon>Rotifera</taxon>
        <taxon>Eurotatoria</taxon>
        <taxon>Bdelloidea</taxon>
        <taxon>Philodinida</taxon>
        <taxon>Philodinidae</taxon>
        <taxon>Rotaria</taxon>
    </lineage>
</organism>
<dbReference type="GO" id="GO:0051694">
    <property type="term" value="P:pointed-end actin filament capping"/>
    <property type="evidence" value="ECO:0007669"/>
    <property type="project" value="InterPro"/>
</dbReference>
<dbReference type="InterPro" id="IPR032675">
    <property type="entry name" value="LRR_dom_sf"/>
</dbReference>
<dbReference type="GO" id="GO:0005523">
    <property type="term" value="F:tropomyosin binding"/>
    <property type="evidence" value="ECO:0007669"/>
    <property type="project" value="InterPro"/>
</dbReference>
<dbReference type="InterPro" id="IPR004934">
    <property type="entry name" value="TMOD"/>
</dbReference>
<dbReference type="AlphaFoldDB" id="A0A816XXR4"/>
<dbReference type="Gene3D" id="3.80.10.10">
    <property type="entry name" value="Ribonuclease Inhibitor"/>
    <property type="match status" value="1"/>
</dbReference>
<comment type="caution">
    <text evidence="4">The sequence shown here is derived from an EMBL/GenBank/DDBJ whole genome shotgun (WGS) entry which is preliminary data.</text>
</comment>
<gene>
    <name evidence="4" type="ORF">MBJ925_LOCUS31439</name>
</gene>
<dbReference type="GO" id="GO:0030016">
    <property type="term" value="C:myofibril"/>
    <property type="evidence" value="ECO:0007669"/>
    <property type="project" value="TreeGrafter"/>
</dbReference>
<evidence type="ECO:0000313" key="5">
    <source>
        <dbReference type="Proteomes" id="UP000663824"/>
    </source>
</evidence>
<dbReference type="Pfam" id="PF03250">
    <property type="entry name" value="Tropomodulin"/>
    <property type="match status" value="1"/>
</dbReference>
<dbReference type="GO" id="GO:0030239">
    <property type="term" value="P:myofibril assembly"/>
    <property type="evidence" value="ECO:0007669"/>
    <property type="project" value="TreeGrafter"/>
</dbReference>
<evidence type="ECO:0000256" key="1">
    <source>
        <dbReference type="ARBA" id="ARBA00004245"/>
    </source>
</evidence>
<reference evidence="4" key="1">
    <citation type="submission" date="2021-02" db="EMBL/GenBank/DDBJ databases">
        <authorList>
            <person name="Nowell W R."/>
        </authorList>
    </citation>
    <scope>NUCLEOTIDE SEQUENCE</scope>
</reference>
<dbReference type="PANTHER" id="PTHR10901">
    <property type="entry name" value="TROPOMODULIN"/>
    <property type="match status" value="1"/>
</dbReference>
<sequence>MATTKSSNEDFSMDDFDALLAALSAEDLEKVNDLIDPENSFLPASDRCKPQTTKTATGPYDRSKLLEFLTEQGKNEKDWDHYKSYTPGEKKGKVWQAPSITKPTGEDDEFIVNTEWDDVLANASESEIVELAAILGFTGLINQVQYHAALTDKGLPSNSGGWNVQYHAALTDKGLPSNSGGWNAAARGEPLKILPPEPDNTTDIEDCIKKAKANTPEFTRININNIKEVNADVLKELINSLKENTHVKTLEMANVGLTDSIGRVLAELIEANSTLKTVNAESNRLTGLVISEIVRSTLKNQTLLELRLSNQRSQILGNRVEMEIADAISQNDTLLRLNLQFDTLGPRVRVTEKLKQNLDVLRKQRLNQKQ</sequence>
<dbReference type="GO" id="GO:0005856">
    <property type="term" value="C:cytoskeleton"/>
    <property type="evidence" value="ECO:0007669"/>
    <property type="project" value="UniProtKB-SubCell"/>
</dbReference>
<dbReference type="EMBL" id="CAJNRE010017169">
    <property type="protein sequence ID" value="CAF2152050.1"/>
    <property type="molecule type" value="Genomic_DNA"/>
</dbReference>
<comment type="subcellular location">
    <subcellularLocation>
        <location evidence="1">Cytoplasm</location>
        <location evidence="1">Cytoskeleton</location>
    </subcellularLocation>
</comment>
<evidence type="ECO:0000313" key="4">
    <source>
        <dbReference type="EMBL" id="CAF2152050.1"/>
    </source>
</evidence>
<evidence type="ECO:0008006" key="6">
    <source>
        <dbReference type="Google" id="ProtNLM"/>
    </source>
</evidence>